<organism evidence="1 2">
    <name type="scientific">Proteus genomosp. 6</name>
    <dbReference type="NCBI Taxonomy" id="1311820"/>
    <lineage>
        <taxon>Bacteria</taxon>
        <taxon>Pseudomonadati</taxon>
        <taxon>Pseudomonadota</taxon>
        <taxon>Gammaproteobacteria</taxon>
        <taxon>Enterobacterales</taxon>
        <taxon>Morganellaceae</taxon>
        <taxon>Proteus</taxon>
    </lineage>
</organism>
<accession>A0ABV1L4M8</accession>
<evidence type="ECO:0008006" key="3">
    <source>
        <dbReference type="Google" id="ProtNLM"/>
    </source>
</evidence>
<name>A0ABV1L4M8_9GAMM</name>
<dbReference type="EMBL" id="JBEEWF010000001">
    <property type="protein sequence ID" value="MEQ5346610.1"/>
    <property type="molecule type" value="Genomic_DNA"/>
</dbReference>
<comment type="caution">
    <text evidence="1">The sequence shown here is derived from an EMBL/GenBank/DDBJ whole genome shotgun (WGS) entry which is preliminary data.</text>
</comment>
<reference evidence="1 2" key="1">
    <citation type="submission" date="2024-04" db="EMBL/GenBank/DDBJ databases">
        <title>Role of Flies in the Dissemination of Carbapenem-Resistant Enterobacteriaceae (CRE): An Epidemiological and Genomic Study in China.</title>
        <authorList>
            <person name="Kaichao C."/>
            <person name="Zhang R."/>
            <person name="Chen S."/>
        </authorList>
    </citation>
    <scope>NUCLEOTIDE SEQUENCE [LARGE SCALE GENOMIC DNA]</scope>
    <source>
        <strain evidence="2">fly-1011</strain>
    </source>
</reference>
<evidence type="ECO:0000313" key="2">
    <source>
        <dbReference type="Proteomes" id="UP001436462"/>
    </source>
</evidence>
<proteinExistence type="predicted"/>
<sequence>MKDRIKFNDAMLAAVMEGRKTQTRRPIEPQPKVTEEELRKLGAWQEGYTLSEQVCAAWRHGFVDVDCPYGETGDIINITDKDCNIKGRIEITDVWVQQINDISESDAKAEGFDGDENAYSSEFTLMWNTIYGEDSWINNEWVWVIEFRKVD</sequence>
<evidence type="ECO:0000313" key="1">
    <source>
        <dbReference type="EMBL" id="MEQ5346610.1"/>
    </source>
</evidence>
<dbReference type="Proteomes" id="UP001436462">
    <property type="component" value="Unassembled WGS sequence"/>
</dbReference>
<protein>
    <recommendedName>
        <fullName evidence="3">ASCH domain-containing protein</fullName>
    </recommendedName>
</protein>
<keyword evidence="2" id="KW-1185">Reference proteome</keyword>
<dbReference type="RefSeq" id="WP_349419613.1">
    <property type="nucleotide sequence ID" value="NZ_JBEEWF010000001.1"/>
</dbReference>
<gene>
    <name evidence="1" type="ORF">ABN253_00290</name>
</gene>